<reference evidence="1 2" key="1">
    <citation type="submission" date="2014-07" db="EMBL/GenBank/DDBJ databases">
        <title>Expanding our view of genomic diversity in Candidatus Accumulibacter clades.</title>
        <authorList>
            <person name="Skennerton C.T."/>
            <person name="Barr J.J."/>
            <person name="Slater F.R."/>
            <person name="Bond P.L."/>
            <person name="Tyson G.W."/>
        </authorList>
    </citation>
    <scope>NUCLEOTIDE SEQUENCE [LARGE SCALE GENOMIC DNA]</scope>
    <source>
        <strain evidence="2">SK-01</strain>
    </source>
</reference>
<name>A0A084Y1H7_9PROT</name>
<dbReference type="AlphaFoldDB" id="A0A084Y1H7"/>
<evidence type="ECO:0000313" key="2">
    <source>
        <dbReference type="Proteomes" id="UP000019812"/>
    </source>
</evidence>
<accession>A0A084Y1H7</accession>
<dbReference type="Proteomes" id="UP000019812">
    <property type="component" value="Unassembled WGS sequence"/>
</dbReference>
<evidence type="ECO:0000313" key="1">
    <source>
        <dbReference type="EMBL" id="KFB68571.1"/>
    </source>
</evidence>
<organism evidence="1 2">
    <name type="scientific">Candidatus Accumulibacter vicinus</name>
    <dbReference type="NCBI Taxonomy" id="2954382"/>
    <lineage>
        <taxon>Bacteria</taxon>
        <taxon>Pseudomonadati</taxon>
        <taxon>Pseudomonadota</taxon>
        <taxon>Betaproteobacteria</taxon>
        <taxon>Candidatus Accumulibacter</taxon>
    </lineage>
</organism>
<proteinExistence type="predicted"/>
<dbReference type="EMBL" id="JDSS02000020">
    <property type="protein sequence ID" value="KFB68571.1"/>
    <property type="molecule type" value="Genomic_DNA"/>
</dbReference>
<comment type="caution">
    <text evidence="1">The sequence shown here is derived from an EMBL/GenBank/DDBJ whole genome shotgun (WGS) entry which is preliminary data.</text>
</comment>
<protein>
    <submittedName>
        <fullName evidence="1">Uncharacterized protein</fullName>
    </submittedName>
</protein>
<gene>
    <name evidence="1" type="ORF">CAPSK01_001967</name>
</gene>
<sequence>MVALVFAHQGDNFLPCRPPVVQALFQSFNQALVAEEALLENLDAFVGFLFAGIHGRYGFVEVGGRLGQCHILHAAVHANDFAVNARDRIGHGKRAAVELLQQITDMSDAVQ</sequence>